<protein>
    <submittedName>
        <fullName evidence="2">Uncharacterized protein</fullName>
    </submittedName>
</protein>
<accession>A0AAW3EZE9</accession>
<evidence type="ECO:0000313" key="2">
    <source>
        <dbReference type="EMBL" id="KGC13923.1"/>
    </source>
</evidence>
<dbReference type="AlphaFoldDB" id="A0AAW3EZE9"/>
<evidence type="ECO:0000313" key="3">
    <source>
        <dbReference type="Proteomes" id="UP000029590"/>
    </source>
</evidence>
<dbReference type="Proteomes" id="UP000029590">
    <property type="component" value="Unassembled WGS sequence"/>
</dbReference>
<name>A0AAW3EZE9_BURGA</name>
<organism evidence="2 3">
    <name type="scientific">Burkholderia gladioli</name>
    <name type="common">Pseudomonas marginata</name>
    <name type="synonym">Phytomonas marginata</name>
    <dbReference type="NCBI Taxonomy" id="28095"/>
    <lineage>
        <taxon>Bacteria</taxon>
        <taxon>Pseudomonadati</taxon>
        <taxon>Pseudomonadota</taxon>
        <taxon>Betaproteobacteria</taxon>
        <taxon>Burkholderiales</taxon>
        <taxon>Burkholderiaceae</taxon>
        <taxon>Burkholderia</taxon>
    </lineage>
</organism>
<sequence length="43" mass="4725">MTQSGKSRLSRSTQGERSRDLLKTSGAARSMMVIPLMTAMESH</sequence>
<feature type="region of interest" description="Disordered" evidence="1">
    <location>
        <begin position="1"/>
        <end position="43"/>
    </location>
</feature>
<feature type="compositionally biased region" description="Polar residues" evidence="1">
    <location>
        <begin position="1"/>
        <end position="13"/>
    </location>
</feature>
<evidence type="ECO:0000256" key="1">
    <source>
        <dbReference type="SAM" id="MobiDB-lite"/>
    </source>
</evidence>
<dbReference type="EMBL" id="JPGG01000016">
    <property type="protein sequence ID" value="KGC13923.1"/>
    <property type="molecule type" value="Genomic_DNA"/>
</dbReference>
<dbReference type="KEGG" id="bgo:BM43_4951"/>
<proteinExistence type="predicted"/>
<reference evidence="2 3" key="1">
    <citation type="submission" date="2014-04" db="EMBL/GenBank/DDBJ databases">
        <authorList>
            <person name="Bishop-Lilly K.A."/>
            <person name="Broomall S.M."/>
            <person name="Chain P.S."/>
            <person name="Chertkov O."/>
            <person name="Coyne S.R."/>
            <person name="Daligault H.E."/>
            <person name="Davenport K.W."/>
            <person name="Erkkila T."/>
            <person name="Frey K.G."/>
            <person name="Gibbons H.S."/>
            <person name="Gu W."/>
            <person name="Jaissle J."/>
            <person name="Johnson S.L."/>
            <person name="Koroleva G.I."/>
            <person name="Ladner J.T."/>
            <person name="Lo C.-C."/>
            <person name="Minogue T.D."/>
            <person name="Munk C."/>
            <person name="Palacios G.F."/>
            <person name="Redden C.L."/>
            <person name="Rosenzweig C.N."/>
            <person name="Scholz M.B."/>
            <person name="Teshima H."/>
            <person name="Xu Y."/>
        </authorList>
    </citation>
    <scope>NUCLEOTIDE SEQUENCE [LARGE SCALE GENOMIC DNA]</scope>
    <source>
        <strain evidence="3">gladioli</strain>
    </source>
</reference>
<comment type="caution">
    <text evidence="2">The sequence shown here is derived from an EMBL/GenBank/DDBJ whole genome shotgun (WGS) entry which is preliminary data.</text>
</comment>
<gene>
    <name evidence="2" type="ORF">DM48_2815</name>
</gene>